<evidence type="ECO:0000313" key="1">
    <source>
        <dbReference type="EMBL" id="KAI8012366.1"/>
    </source>
</evidence>
<gene>
    <name evidence="1" type="ORF">LOK49_LG06G02944</name>
</gene>
<accession>A0ACC0HJY8</accession>
<dbReference type="EMBL" id="CM045762">
    <property type="protein sequence ID" value="KAI8012366.1"/>
    <property type="molecule type" value="Genomic_DNA"/>
</dbReference>
<sequence length="365" mass="40688">MITADDMSTAEAMAIECGIIDLSQGIATGEVVDGEEFRNWTDDERTEKVNKIRVIARASHLHKLLMVQCLKHKGHEVAVTGDSTKDATAFREASVGISMGIQSADMAKMSSDVVILDKDFVSVVKVLRCGRGIFINFQTFTQFQLTVSIVLLVIDFVTAISAGEPPTINIVAATSTGKVSYASLQLLWVKLVMGTLAALATTIEQPTTSVMQKPLINRTEPFITNIMWRDILTQALYQITILLTIQFQGESIFSVNTKVKDTLAFNTLVLFQIFTIFNARKFERNIVEGIQRKKLFWGIIGIIIVLQVAMVELLKTFAHLERLSWGQWGTCIGIAAVPWFIGWLSSTYQFLKKHFSYMHSGKKIP</sequence>
<evidence type="ECO:0000313" key="2">
    <source>
        <dbReference type="Proteomes" id="UP001060215"/>
    </source>
</evidence>
<organism evidence="1 2">
    <name type="scientific">Camellia lanceoleosa</name>
    <dbReference type="NCBI Taxonomy" id="1840588"/>
    <lineage>
        <taxon>Eukaryota</taxon>
        <taxon>Viridiplantae</taxon>
        <taxon>Streptophyta</taxon>
        <taxon>Embryophyta</taxon>
        <taxon>Tracheophyta</taxon>
        <taxon>Spermatophyta</taxon>
        <taxon>Magnoliopsida</taxon>
        <taxon>eudicotyledons</taxon>
        <taxon>Gunneridae</taxon>
        <taxon>Pentapetalae</taxon>
        <taxon>asterids</taxon>
        <taxon>Ericales</taxon>
        <taxon>Theaceae</taxon>
        <taxon>Camellia</taxon>
    </lineage>
</organism>
<dbReference type="Proteomes" id="UP001060215">
    <property type="component" value="Chromosome 5"/>
</dbReference>
<name>A0ACC0HJY8_9ERIC</name>
<keyword evidence="2" id="KW-1185">Reference proteome</keyword>
<reference evidence="1 2" key="1">
    <citation type="journal article" date="2022" name="Plant J.">
        <title>Chromosome-level genome of Camellia lanceoleosa provides a valuable resource for understanding genome evolution and self-incompatibility.</title>
        <authorList>
            <person name="Gong W."/>
            <person name="Xiao S."/>
            <person name="Wang L."/>
            <person name="Liao Z."/>
            <person name="Chang Y."/>
            <person name="Mo W."/>
            <person name="Hu G."/>
            <person name="Li W."/>
            <person name="Zhao G."/>
            <person name="Zhu H."/>
            <person name="Hu X."/>
            <person name="Ji K."/>
            <person name="Xiang X."/>
            <person name="Song Q."/>
            <person name="Yuan D."/>
            <person name="Jin S."/>
            <person name="Zhang L."/>
        </authorList>
    </citation>
    <scope>NUCLEOTIDE SEQUENCE [LARGE SCALE GENOMIC DNA]</scope>
    <source>
        <strain evidence="1">SQ_2022a</strain>
    </source>
</reference>
<protein>
    <submittedName>
        <fullName evidence="1">Calcium-transporting ATPase 12, plasma membrane-type</fullName>
    </submittedName>
</protein>
<proteinExistence type="predicted"/>
<comment type="caution">
    <text evidence="1">The sequence shown here is derived from an EMBL/GenBank/DDBJ whole genome shotgun (WGS) entry which is preliminary data.</text>
</comment>